<accession>E4S7Z9</accession>
<keyword evidence="1" id="KW-1133">Transmembrane helix</keyword>
<keyword evidence="1" id="KW-0812">Transmembrane</keyword>
<organism evidence="2 3">
    <name type="scientific">Caldicellulosiruptor acetigenus (strain ATCC 700853 / DSM 12137 / I77R1B)</name>
    <name type="common">Caldicellulosiruptor kristjanssonii</name>
    <dbReference type="NCBI Taxonomy" id="632335"/>
    <lineage>
        <taxon>Bacteria</taxon>
        <taxon>Bacillati</taxon>
        <taxon>Bacillota</taxon>
        <taxon>Bacillota incertae sedis</taxon>
        <taxon>Caldicellulosiruptorales</taxon>
        <taxon>Caldicellulosiruptoraceae</taxon>
        <taxon>Caldicellulosiruptor</taxon>
    </lineage>
</organism>
<dbReference type="OrthoDB" id="1716788at2"/>
<name>E4S7Z9_CALA7</name>
<reference evidence="2 3" key="2">
    <citation type="journal article" date="2011" name="J. Bacteriol.">
        <title>Complete genome sequences for the anaerobic, extremely thermophilic plant biomass-degrading bacteria Caldicellulosiruptor hydrothermalis, Caldicellulosiruptor kristjanssonii, Caldicellulosiruptor kronotskyensis, Caldicellulosiruptor owensenis, and Caldicellulosiruptor lactoaceticus.</title>
        <authorList>
            <person name="Blumer-Schuette S.E."/>
            <person name="Ozdemir I."/>
            <person name="Mistry D."/>
            <person name="Lucas S."/>
            <person name="Lapidus A."/>
            <person name="Cheng J.F."/>
            <person name="Goodwin L.A."/>
            <person name="Pitluck S."/>
            <person name="Land M.L."/>
            <person name="Hauser L.J."/>
            <person name="Woyke T."/>
            <person name="Mikhailova N."/>
            <person name="Pati A."/>
            <person name="Kyrpides N.C."/>
            <person name="Ivanova N."/>
            <person name="Detter J.C."/>
            <person name="Walston-Davenport K."/>
            <person name="Han S."/>
            <person name="Adams M.W."/>
            <person name="Kelly R.M."/>
        </authorList>
    </citation>
    <scope>NUCLEOTIDE SEQUENCE [LARGE SCALE GENOMIC DNA]</scope>
    <source>
        <strain evidence="3">ATCC 700853 / DSM 12137 / I77R1B</strain>
    </source>
</reference>
<dbReference type="KEGG" id="cki:Calkr_2464"/>
<dbReference type="EMBL" id="CP002326">
    <property type="protein sequence ID" value="ADQ41899.1"/>
    <property type="molecule type" value="Genomic_DNA"/>
</dbReference>
<keyword evidence="3" id="KW-1185">Reference proteome</keyword>
<protein>
    <submittedName>
        <fullName evidence="2">Uncharacterized protein</fullName>
    </submittedName>
</protein>
<dbReference type="Proteomes" id="UP000009256">
    <property type="component" value="Chromosome"/>
</dbReference>
<proteinExistence type="predicted"/>
<dbReference type="AlphaFoldDB" id="E4S7Z9"/>
<dbReference type="HOGENOM" id="CLU_2068772_0_0_9"/>
<evidence type="ECO:0000313" key="3">
    <source>
        <dbReference type="Proteomes" id="UP000009256"/>
    </source>
</evidence>
<evidence type="ECO:0000256" key="1">
    <source>
        <dbReference type="SAM" id="Phobius"/>
    </source>
</evidence>
<feature type="transmembrane region" description="Helical" evidence="1">
    <location>
        <begin position="6"/>
        <end position="25"/>
    </location>
</feature>
<dbReference type="RefSeq" id="WP_013433612.1">
    <property type="nucleotide sequence ID" value="NC_014721.1"/>
</dbReference>
<evidence type="ECO:0000313" key="2">
    <source>
        <dbReference type="EMBL" id="ADQ41899.1"/>
    </source>
</evidence>
<keyword evidence="1" id="KW-0472">Membrane</keyword>
<reference key="1">
    <citation type="submission" date="2010-11" db="EMBL/GenBank/DDBJ databases">
        <title>Complete sequence of chromosome of Caldicellulosiruptor kristjanssonii 177R1B.</title>
        <authorList>
            <consortium name="US DOE Joint Genome Institute"/>
            <person name="Lucas S."/>
            <person name="Copeland A."/>
            <person name="Lapidus A."/>
            <person name="Cheng J.-F."/>
            <person name="Bruce D."/>
            <person name="Goodwin L."/>
            <person name="Pitluck S."/>
            <person name="Davenport K."/>
            <person name="Detter J.C."/>
            <person name="Han C."/>
            <person name="Tapia R."/>
            <person name="Land M."/>
            <person name="Hauser L."/>
            <person name="Jeffries C."/>
            <person name="Kyrpides N."/>
            <person name="Ivanova N."/>
            <person name="Mikhailova N."/>
            <person name="Blumer-Schuette S.E."/>
            <person name="Kelly R.M."/>
            <person name="Woyke T."/>
        </authorList>
    </citation>
    <scope>NUCLEOTIDE SEQUENCE</scope>
    <source>
        <strain>177R1B</strain>
    </source>
</reference>
<gene>
    <name evidence="2" type="ordered locus">Calkr_2464</name>
</gene>
<sequence>MKPSLIFAIGLLCGIGIIVIYNKLLPVFKKKKSLIKIAPEPRTFDELVQVYDSVSQDIKRNLEEYSSFPTTDCGKLLAASLFTQVTVCLSILSSLEKFGIDTKAVFDEIVSKNKAQQTSQQKNF</sequence>